<protein>
    <submittedName>
        <fullName evidence="1">Competence protein ComEA</fullName>
    </submittedName>
</protein>
<sequence length="186" mass="19759">MIPRGTRWALSFLALLLSVVLLAKGRVRTPEGAGTAFLAPGTRAGVVVRLAGDVPRPGVYRFADGTTVGTAIKMTVGAFGLTGSAGVVAQRRLASGDLVELRRVAGKVAVFTLKEMAVQERMLLGIPLDPDRMTREEWTALPGIGPVLAQKIEMERHNNGAFGSLEGLARVPGIGPGKLKMLRPYF</sequence>
<name>A0A6V8MHM0_9BACT</name>
<dbReference type="Gene3D" id="1.10.150.320">
    <property type="entry name" value="Photosystem II 12 kDa extrinsic protein"/>
    <property type="match status" value="1"/>
</dbReference>
<dbReference type="Proteomes" id="UP000556026">
    <property type="component" value="Unassembled WGS sequence"/>
</dbReference>
<organism evidence="1 2">
    <name type="scientific">Geomonas silvestris</name>
    <dbReference type="NCBI Taxonomy" id="2740184"/>
    <lineage>
        <taxon>Bacteria</taxon>
        <taxon>Pseudomonadati</taxon>
        <taxon>Thermodesulfobacteriota</taxon>
        <taxon>Desulfuromonadia</taxon>
        <taxon>Geobacterales</taxon>
        <taxon>Geobacteraceae</taxon>
        <taxon>Geomonas</taxon>
    </lineage>
</organism>
<dbReference type="GO" id="GO:0015628">
    <property type="term" value="P:protein secretion by the type II secretion system"/>
    <property type="evidence" value="ECO:0007669"/>
    <property type="project" value="TreeGrafter"/>
</dbReference>
<dbReference type="SUPFAM" id="SSF47781">
    <property type="entry name" value="RuvA domain 2-like"/>
    <property type="match status" value="1"/>
</dbReference>
<dbReference type="PANTHER" id="PTHR21180:SF32">
    <property type="entry name" value="ENDONUCLEASE_EXONUCLEASE_PHOSPHATASE FAMILY DOMAIN-CONTAINING PROTEIN 1"/>
    <property type="match status" value="1"/>
</dbReference>
<evidence type="ECO:0000313" key="1">
    <source>
        <dbReference type="EMBL" id="GFO59488.1"/>
    </source>
</evidence>
<proteinExistence type="predicted"/>
<gene>
    <name evidence="1" type="ORF">GMST_18130</name>
</gene>
<evidence type="ECO:0000313" key="2">
    <source>
        <dbReference type="Proteomes" id="UP000556026"/>
    </source>
</evidence>
<dbReference type="InterPro" id="IPR010994">
    <property type="entry name" value="RuvA_2-like"/>
</dbReference>
<dbReference type="AlphaFoldDB" id="A0A6V8MHM0"/>
<reference evidence="2" key="1">
    <citation type="submission" date="2020-06" db="EMBL/GenBank/DDBJ databases">
        <title>Draft genomic sequence of Geomonas sp. Red330.</title>
        <authorList>
            <person name="Itoh H."/>
            <person name="Zhenxing X."/>
            <person name="Ushijima N."/>
            <person name="Masuda Y."/>
            <person name="Shiratori Y."/>
            <person name="Senoo K."/>
        </authorList>
    </citation>
    <scope>NUCLEOTIDE SEQUENCE [LARGE SCALE GENOMIC DNA]</scope>
    <source>
        <strain evidence="2">Red330</strain>
    </source>
</reference>
<dbReference type="InterPro" id="IPR051675">
    <property type="entry name" value="Endo/Exo/Phosphatase_dom_1"/>
</dbReference>
<keyword evidence="2" id="KW-1185">Reference proteome</keyword>
<dbReference type="EMBL" id="BLXX01000004">
    <property type="protein sequence ID" value="GFO59488.1"/>
    <property type="molecule type" value="Genomic_DNA"/>
</dbReference>
<dbReference type="Pfam" id="PF12836">
    <property type="entry name" value="HHH_3"/>
    <property type="match status" value="1"/>
</dbReference>
<comment type="caution">
    <text evidence="1">The sequence shown here is derived from an EMBL/GenBank/DDBJ whole genome shotgun (WGS) entry which is preliminary data.</text>
</comment>
<dbReference type="RefSeq" id="WP_246399345.1">
    <property type="nucleotide sequence ID" value="NZ_BLXX01000004.1"/>
</dbReference>
<dbReference type="PANTHER" id="PTHR21180">
    <property type="entry name" value="ENDONUCLEASE/EXONUCLEASE/PHOSPHATASE FAMILY DOMAIN-CONTAINING PROTEIN 1"/>
    <property type="match status" value="1"/>
</dbReference>
<accession>A0A6V8MHM0</accession>
<dbReference type="GO" id="GO:0015627">
    <property type="term" value="C:type II protein secretion system complex"/>
    <property type="evidence" value="ECO:0007669"/>
    <property type="project" value="TreeGrafter"/>
</dbReference>